<dbReference type="InterPro" id="IPR027266">
    <property type="entry name" value="TrmE/GcvT-like"/>
</dbReference>
<protein>
    <submittedName>
        <fullName evidence="5">Sarcosine dehydrogenase</fullName>
    </submittedName>
</protein>
<evidence type="ECO:0000259" key="4">
    <source>
        <dbReference type="Pfam" id="PF16350"/>
    </source>
</evidence>
<dbReference type="Proteomes" id="UP000050509">
    <property type="component" value="Unassembled WGS sequence"/>
</dbReference>
<feature type="non-terminal residue" evidence="5">
    <location>
        <position position="1"/>
    </location>
</feature>
<evidence type="ECO:0000313" key="6">
    <source>
        <dbReference type="Proteomes" id="UP000050509"/>
    </source>
</evidence>
<comment type="similarity">
    <text evidence="1">Belongs to the GcvT family.</text>
</comment>
<accession>A0A0P9FG31</accession>
<keyword evidence="6" id="KW-1185">Reference proteome</keyword>
<dbReference type="InterPro" id="IPR013977">
    <property type="entry name" value="GcvT_C"/>
</dbReference>
<organism evidence="5 6">
    <name type="scientific">Kouleothrix aurantiaca</name>
    <dbReference type="NCBI Taxonomy" id="186479"/>
    <lineage>
        <taxon>Bacteria</taxon>
        <taxon>Bacillati</taxon>
        <taxon>Chloroflexota</taxon>
        <taxon>Chloroflexia</taxon>
        <taxon>Chloroflexales</taxon>
        <taxon>Roseiflexineae</taxon>
        <taxon>Roseiflexaceae</taxon>
        <taxon>Kouleothrix</taxon>
    </lineage>
</organism>
<dbReference type="EMBL" id="LJCR01000670">
    <property type="protein sequence ID" value="KPV52067.1"/>
    <property type="molecule type" value="Genomic_DNA"/>
</dbReference>
<dbReference type="Gene3D" id="3.50.50.60">
    <property type="entry name" value="FAD/NAD(P)-binding domain"/>
    <property type="match status" value="1"/>
</dbReference>
<feature type="domain" description="FAD dependent oxidoreductase central" evidence="4">
    <location>
        <begin position="25"/>
        <end position="80"/>
    </location>
</feature>
<dbReference type="PATRIC" id="fig|186479.3.peg.9629"/>
<gene>
    <name evidence="5" type="ORF">SE17_17645</name>
</gene>
<dbReference type="InterPro" id="IPR032503">
    <property type="entry name" value="FAO_M"/>
</dbReference>
<dbReference type="AlphaFoldDB" id="A0A0P9FG31"/>
<comment type="caution">
    <text evidence="5">The sequence shown here is derived from an EMBL/GenBank/DDBJ whole genome shotgun (WGS) entry which is preliminary data.</text>
</comment>
<name>A0A0P9FG31_9CHLR</name>
<dbReference type="Pfam" id="PF01571">
    <property type="entry name" value="GCV_T"/>
    <property type="match status" value="1"/>
</dbReference>
<sequence length="473" mass="52352">LWSCVGLWLTHAGGAGRAIAEWMTEGTPSMDLREADITRFQPHQTSRAYVAERCAQNYREVYDIIHPMQPIERPRNVRLSPFHPRLVAQNAYFFQGGGWEVAQWHEANSRLLESYDDRVPGREGWGGQFWSRIQGAEHLAVRDGVGMFNLAALAIIEVAGPGALQYLNWLAANQIDRPVGKIIYTAMLNERGGIVMDVTVVRRAVDRFWIITGGGILPHDLAWVRSNAPADGSVTVTDVSSGWATIGLWGPKAREVLQSVAEEDVSNAAFPYYSTRQITVDNAPVFALRVSYAGELGWELYTPTEYALRLWDVLWEAGQPHGIVAAGSGAFDSLRLEKGYRLWGADIHTDYNPFEAGIGWAVRLDKGDFLGRDALLRAKEAGQTRKLCCMTLDEPGVLLGKEPIFAPGGEKAIGYVSSANYGYSVGQFIAYGYLPIALAEPGSKVEIEYFGERQVATVREEPLFDPKMARLKA</sequence>
<dbReference type="InterPro" id="IPR006222">
    <property type="entry name" value="GCVT_N"/>
</dbReference>
<dbReference type="Gene3D" id="2.40.30.110">
    <property type="entry name" value="Aminomethyltransferase beta-barrel domains"/>
    <property type="match status" value="1"/>
</dbReference>
<feature type="domain" description="GCVT N-terminal" evidence="2">
    <location>
        <begin position="82"/>
        <end position="366"/>
    </location>
</feature>
<proteinExistence type="inferred from homology"/>
<evidence type="ECO:0000313" key="5">
    <source>
        <dbReference type="EMBL" id="KPV52067.1"/>
    </source>
</evidence>
<evidence type="ECO:0000256" key="1">
    <source>
        <dbReference type="ARBA" id="ARBA00008609"/>
    </source>
</evidence>
<feature type="domain" description="Aminomethyltransferase C-terminal" evidence="3">
    <location>
        <begin position="385"/>
        <end position="465"/>
    </location>
</feature>
<dbReference type="InterPro" id="IPR028896">
    <property type="entry name" value="GcvT/YgfZ/DmdA"/>
</dbReference>
<dbReference type="InterPro" id="IPR036188">
    <property type="entry name" value="FAD/NAD-bd_sf"/>
</dbReference>
<dbReference type="PANTHER" id="PTHR43757:SF2">
    <property type="entry name" value="AMINOMETHYLTRANSFERASE, MITOCHONDRIAL"/>
    <property type="match status" value="1"/>
</dbReference>
<dbReference type="Pfam" id="PF08669">
    <property type="entry name" value="GCV_T_C"/>
    <property type="match status" value="1"/>
</dbReference>
<evidence type="ECO:0000259" key="2">
    <source>
        <dbReference type="Pfam" id="PF01571"/>
    </source>
</evidence>
<evidence type="ECO:0000259" key="3">
    <source>
        <dbReference type="Pfam" id="PF08669"/>
    </source>
</evidence>
<dbReference type="SUPFAM" id="SSF103025">
    <property type="entry name" value="Folate-binding domain"/>
    <property type="match status" value="1"/>
</dbReference>
<dbReference type="InterPro" id="IPR029043">
    <property type="entry name" value="GcvT/YgfZ_C"/>
</dbReference>
<dbReference type="PANTHER" id="PTHR43757">
    <property type="entry name" value="AMINOMETHYLTRANSFERASE"/>
    <property type="match status" value="1"/>
</dbReference>
<dbReference type="Pfam" id="PF16350">
    <property type="entry name" value="FAO_M"/>
    <property type="match status" value="1"/>
</dbReference>
<reference evidence="5 6" key="1">
    <citation type="submission" date="2015-09" db="EMBL/GenBank/DDBJ databases">
        <title>Draft genome sequence of Kouleothrix aurantiaca JCM 19913.</title>
        <authorList>
            <person name="Hemp J."/>
        </authorList>
    </citation>
    <scope>NUCLEOTIDE SEQUENCE [LARGE SCALE GENOMIC DNA]</scope>
    <source>
        <strain evidence="5 6">COM-B</strain>
    </source>
</reference>
<dbReference type="SUPFAM" id="SSF101790">
    <property type="entry name" value="Aminomethyltransferase beta-barrel domain"/>
    <property type="match status" value="1"/>
</dbReference>
<dbReference type="Gene3D" id="3.30.70.1400">
    <property type="entry name" value="Aminomethyltransferase beta-barrel domains"/>
    <property type="match status" value="1"/>
</dbReference>
<dbReference type="Gene3D" id="3.30.1360.120">
    <property type="entry name" value="Probable tRNA modification gtpase trme, domain 1"/>
    <property type="match status" value="1"/>
</dbReference>